<dbReference type="AlphaFoldDB" id="A0A655FBR2"/>
<protein>
    <submittedName>
        <fullName evidence="1">Uncharacterized protein</fullName>
    </submittedName>
</protein>
<sequence>MVAVVSLQITAALPLSQMSVNRVTALAEPDGGSGAGTSTRSLACSTLLSSISMPGNWTVGGVVRWKVAATLPNVGNTCGVSSAR</sequence>
<accession>A0A655FBR2</accession>
<proteinExistence type="predicted"/>
<reference evidence="2" key="1">
    <citation type="submission" date="2015-03" db="EMBL/GenBank/DDBJ databases">
        <authorList>
            <consortium name="Pathogen Informatics"/>
            <person name="Murphy D."/>
        </authorList>
    </citation>
    <scope>NUCLEOTIDE SEQUENCE</scope>
    <source>
        <strain evidence="2">N09902308</strain>
    </source>
</reference>
<dbReference type="Proteomes" id="UP000039217">
    <property type="component" value="Unassembled WGS sequence"/>
</dbReference>
<evidence type="ECO:0000313" key="3">
    <source>
        <dbReference type="Proteomes" id="UP000039021"/>
    </source>
</evidence>
<organism evidence="1 4">
    <name type="scientific">Mycobacterium tuberculosis</name>
    <dbReference type="NCBI Taxonomy" id="1773"/>
    <lineage>
        <taxon>Bacteria</taxon>
        <taxon>Bacillati</taxon>
        <taxon>Actinomycetota</taxon>
        <taxon>Actinomycetes</taxon>
        <taxon>Mycobacteriales</taxon>
        <taxon>Mycobacteriaceae</taxon>
        <taxon>Mycobacterium</taxon>
        <taxon>Mycobacterium tuberculosis complex</taxon>
    </lineage>
</organism>
<evidence type="ECO:0000313" key="4">
    <source>
        <dbReference type="Proteomes" id="UP000039217"/>
    </source>
</evidence>
<name>A0A655FBR2_MYCTX</name>
<dbReference type="Proteomes" id="UP000039021">
    <property type="component" value="Unassembled WGS sequence"/>
</dbReference>
<dbReference type="EMBL" id="CQQC01001051">
    <property type="protein sequence ID" value="CNV59653.1"/>
    <property type="molecule type" value="Genomic_DNA"/>
</dbReference>
<evidence type="ECO:0000313" key="2">
    <source>
        <dbReference type="EMBL" id="COX12579.1"/>
    </source>
</evidence>
<gene>
    <name evidence="1" type="ORF">ERS007661_02780</name>
    <name evidence="2" type="ORF">ERS007739_00726</name>
</gene>
<dbReference type="EMBL" id="CSBK01000228">
    <property type="protein sequence ID" value="COX12579.1"/>
    <property type="molecule type" value="Genomic_DNA"/>
</dbReference>
<evidence type="ECO:0000313" key="1">
    <source>
        <dbReference type="EMBL" id="CNV59653.1"/>
    </source>
</evidence>
<reference evidence="3 4" key="2">
    <citation type="submission" date="2015-03" db="EMBL/GenBank/DDBJ databases">
        <authorList>
            <consortium name="Pathogen Informatics"/>
        </authorList>
    </citation>
    <scope>NUCLEOTIDE SEQUENCE [LARGE SCALE GENOMIC DNA]</scope>
    <source>
        <strain evidence="1 4">D00501624</strain>
        <strain evidence="3">N09902308</strain>
    </source>
</reference>